<proteinExistence type="predicted"/>
<sequence>MSPQRKQRGMMLGYISAEIYLRSSRGRYHRPRPPPGSSAMVDCIACDLSCRDEHELERHWDHCHPSLASINRSVKEVQVTPPAPIFYCDKCYKSFPTIAACTKHVKRDVCRGPLKRYGMANDGHHESCPLLATCSTASSNFIAFFDQFKPKRVMAKMRRRSRWNCNRYSVI</sequence>
<dbReference type="OrthoDB" id="3073170at2759"/>
<name>A0A2H3E9U3_ARMGA</name>
<organism evidence="1 2">
    <name type="scientific">Armillaria gallica</name>
    <name type="common">Bulbous honey fungus</name>
    <name type="synonym">Armillaria bulbosa</name>
    <dbReference type="NCBI Taxonomy" id="47427"/>
    <lineage>
        <taxon>Eukaryota</taxon>
        <taxon>Fungi</taxon>
        <taxon>Dikarya</taxon>
        <taxon>Basidiomycota</taxon>
        <taxon>Agaricomycotina</taxon>
        <taxon>Agaricomycetes</taxon>
        <taxon>Agaricomycetidae</taxon>
        <taxon>Agaricales</taxon>
        <taxon>Marasmiineae</taxon>
        <taxon>Physalacriaceae</taxon>
        <taxon>Armillaria</taxon>
    </lineage>
</organism>
<reference evidence="2" key="1">
    <citation type="journal article" date="2017" name="Nat. Ecol. Evol.">
        <title>Genome expansion and lineage-specific genetic innovations in the forest pathogenic fungi Armillaria.</title>
        <authorList>
            <person name="Sipos G."/>
            <person name="Prasanna A.N."/>
            <person name="Walter M.C."/>
            <person name="O'Connor E."/>
            <person name="Balint B."/>
            <person name="Krizsan K."/>
            <person name="Kiss B."/>
            <person name="Hess J."/>
            <person name="Varga T."/>
            <person name="Slot J."/>
            <person name="Riley R."/>
            <person name="Boka B."/>
            <person name="Rigling D."/>
            <person name="Barry K."/>
            <person name="Lee J."/>
            <person name="Mihaltcheva S."/>
            <person name="LaButti K."/>
            <person name="Lipzen A."/>
            <person name="Waldron R."/>
            <person name="Moloney N.M."/>
            <person name="Sperisen C."/>
            <person name="Kredics L."/>
            <person name="Vagvoelgyi C."/>
            <person name="Patrignani A."/>
            <person name="Fitzpatrick D."/>
            <person name="Nagy I."/>
            <person name="Doyle S."/>
            <person name="Anderson J.B."/>
            <person name="Grigoriev I.V."/>
            <person name="Gueldener U."/>
            <person name="Muensterkoetter M."/>
            <person name="Nagy L.G."/>
        </authorList>
    </citation>
    <scope>NUCLEOTIDE SEQUENCE [LARGE SCALE GENOMIC DNA]</scope>
    <source>
        <strain evidence="2">Ar21-2</strain>
    </source>
</reference>
<dbReference type="OMA" id="DGHHESC"/>
<keyword evidence="2" id="KW-1185">Reference proteome</keyword>
<dbReference type="AlphaFoldDB" id="A0A2H3E9U3"/>
<accession>A0A2H3E9U3</accession>
<dbReference type="InParanoid" id="A0A2H3E9U3"/>
<dbReference type="Proteomes" id="UP000217790">
    <property type="component" value="Unassembled WGS sequence"/>
</dbReference>
<evidence type="ECO:0000313" key="1">
    <source>
        <dbReference type="EMBL" id="PBL02915.1"/>
    </source>
</evidence>
<gene>
    <name evidence="1" type="ORF">ARMGADRAFT_277416</name>
</gene>
<evidence type="ECO:0000313" key="2">
    <source>
        <dbReference type="Proteomes" id="UP000217790"/>
    </source>
</evidence>
<protein>
    <submittedName>
        <fullName evidence="1">Uncharacterized protein</fullName>
    </submittedName>
</protein>
<dbReference type="EMBL" id="KZ293645">
    <property type="protein sequence ID" value="PBL02915.1"/>
    <property type="molecule type" value="Genomic_DNA"/>
</dbReference>